<organism evidence="3 4">
    <name type="scientific">Cardiocondyla obscurior</name>
    <dbReference type="NCBI Taxonomy" id="286306"/>
    <lineage>
        <taxon>Eukaryota</taxon>
        <taxon>Metazoa</taxon>
        <taxon>Ecdysozoa</taxon>
        <taxon>Arthropoda</taxon>
        <taxon>Hexapoda</taxon>
        <taxon>Insecta</taxon>
        <taxon>Pterygota</taxon>
        <taxon>Neoptera</taxon>
        <taxon>Endopterygota</taxon>
        <taxon>Hymenoptera</taxon>
        <taxon>Apocrita</taxon>
        <taxon>Aculeata</taxon>
        <taxon>Formicoidea</taxon>
        <taxon>Formicidae</taxon>
        <taxon>Myrmicinae</taxon>
        <taxon>Cardiocondyla</taxon>
    </lineage>
</organism>
<keyword evidence="2" id="KW-0564">Palmitate</keyword>
<gene>
    <name evidence="3" type="ORF">PUN28_006285</name>
</gene>
<comment type="caution">
    <text evidence="3">The sequence shown here is derived from an EMBL/GenBank/DDBJ whole genome shotgun (WGS) entry which is preliminary data.</text>
</comment>
<keyword evidence="4" id="KW-1185">Reference proteome</keyword>
<name>A0AAW2GA29_9HYME</name>
<dbReference type="GO" id="GO:0005886">
    <property type="term" value="C:plasma membrane"/>
    <property type="evidence" value="ECO:0007669"/>
    <property type="project" value="TreeGrafter"/>
</dbReference>
<comment type="similarity">
    <text evidence="1 2">Belongs to the phospholipid scramblase family.</text>
</comment>
<dbReference type="SUPFAM" id="SSF54518">
    <property type="entry name" value="Tubby C-terminal domain-like"/>
    <property type="match status" value="1"/>
</dbReference>
<keyword evidence="2" id="KW-0106">Calcium</keyword>
<dbReference type="Proteomes" id="UP001430953">
    <property type="component" value="Unassembled WGS sequence"/>
</dbReference>
<dbReference type="AlphaFoldDB" id="A0AAW2GA29"/>
<protein>
    <recommendedName>
        <fullName evidence="2">Phospholipid scramblase</fullName>
    </recommendedName>
</protein>
<dbReference type="GO" id="GO:0017128">
    <property type="term" value="F:phospholipid scramblase activity"/>
    <property type="evidence" value="ECO:0007669"/>
    <property type="project" value="InterPro"/>
</dbReference>
<dbReference type="InterPro" id="IPR025659">
    <property type="entry name" value="Tubby-like_C"/>
</dbReference>
<sequence length="263" mass="29934">MNNPNIYSPDSSLSEVGMQSVVTTPPQPNAPILPPGGWSPQSMTYPPGLEYLMGLDYLFIDQKIELLQAFTGWESKNKYAITDKNGELVFYMAEESGICWRLCTGNYRQCEFFVFDKNLQETLRMVRPYRCDGCCCPCYLQVLEVYSGNILLGSVTQEWSLCRPKFYIRDASGQPVLIIKGPLFTFCINVTFKVESLDEKHRVGTIRKQWSGFTREMFTVADTFGVHFPRDLDVKIKAVLLGAAILIVSIIKVSQSVIYERKR</sequence>
<comment type="cofactor">
    <cofactor evidence="2">
        <name>Ca(2+)</name>
        <dbReference type="ChEBI" id="CHEBI:29108"/>
    </cofactor>
</comment>
<evidence type="ECO:0000313" key="3">
    <source>
        <dbReference type="EMBL" id="KAL0124345.1"/>
    </source>
</evidence>
<dbReference type="Pfam" id="PF03803">
    <property type="entry name" value="Scramblase"/>
    <property type="match status" value="1"/>
</dbReference>
<reference evidence="3 4" key="1">
    <citation type="submission" date="2023-03" db="EMBL/GenBank/DDBJ databases">
        <title>High recombination rates correlate with genetic variation in Cardiocondyla obscurior ants.</title>
        <authorList>
            <person name="Errbii M."/>
        </authorList>
    </citation>
    <scope>NUCLEOTIDE SEQUENCE [LARGE SCALE GENOMIC DNA]</scope>
    <source>
        <strain evidence="3">Alpha-2009</strain>
        <tissue evidence="3">Whole body</tissue>
    </source>
</reference>
<evidence type="ECO:0000313" key="4">
    <source>
        <dbReference type="Proteomes" id="UP001430953"/>
    </source>
</evidence>
<accession>A0AAW2GA29</accession>
<evidence type="ECO:0000256" key="1">
    <source>
        <dbReference type="ARBA" id="ARBA00005350"/>
    </source>
</evidence>
<keyword evidence="2" id="KW-0449">Lipoprotein</keyword>
<evidence type="ECO:0000256" key="2">
    <source>
        <dbReference type="RuleBase" id="RU363116"/>
    </source>
</evidence>
<proteinExistence type="inferred from homology"/>
<comment type="function">
    <text evidence="2">May mediate accelerated ATP-independent bidirectional transbilayer migration of phospholipids upon binding calcium ions that results in a loss of phospholipid asymmetry in the plasma membrane.</text>
</comment>
<dbReference type="PANTHER" id="PTHR23248">
    <property type="entry name" value="PHOSPHOLIPID SCRAMBLASE-RELATED"/>
    <property type="match status" value="1"/>
</dbReference>
<dbReference type="PANTHER" id="PTHR23248:SF9">
    <property type="entry name" value="PHOSPHOLIPID SCRAMBLASE"/>
    <property type="match status" value="1"/>
</dbReference>
<dbReference type="InterPro" id="IPR005552">
    <property type="entry name" value="Scramblase"/>
</dbReference>
<dbReference type="EMBL" id="JADYXP020000005">
    <property type="protein sequence ID" value="KAL0124345.1"/>
    <property type="molecule type" value="Genomic_DNA"/>
</dbReference>